<dbReference type="AlphaFoldDB" id="A0A653KYC0"/>
<dbReference type="EMBL" id="CABWLC010000008">
    <property type="protein sequence ID" value="VXA84082.1"/>
    <property type="molecule type" value="Genomic_DNA"/>
</dbReference>
<dbReference type="Proteomes" id="UP000439123">
    <property type="component" value="Unassembled WGS sequence"/>
</dbReference>
<dbReference type="InterPro" id="IPR009734">
    <property type="entry name" value="Myoviridae_GpU"/>
</dbReference>
<protein>
    <recommendedName>
        <fullName evidence="4">Phage tail protein</fullName>
    </recommendedName>
</protein>
<name>A0A653KYC0_AERVE</name>
<feature type="coiled-coil region" evidence="1">
    <location>
        <begin position="199"/>
        <end position="229"/>
    </location>
</feature>
<evidence type="ECO:0000313" key="3">
    <source>
        <dbReference type="Proteomes" id="UP000439123"/>
    </source>
</evidence>
<dbReference type="RefSeq" id="WP_159158959.1">
    <property type="nucleotide sequence ID" value="NZ_LR732798.1"/>
</dbReference>
<evidence type="ECO:0008006" key="4">
    <source>
        <dbReference type="Google" id="ProtNLM"/>
    </source>
</evidence>
<accession>A0A653KYC0</accession>
<evidence type="ECO:0000313" key="2">
    <source>
        <dbReference type="EMBL" id="VXA84082.1"/>
    </source>
</evidence>
<sequence>MIGLSLGPSVMMQLGAFQFSISTAAYQELTRRSEYRWASQDRFGKQPNLQYTGPASEAISLVGVIYPDYKGGGGQLDKMRQLAGGGQPLNLVGGAGQMMGRWVIESLEEKQGTFAAAGAPRKQEFTIALKRFPDSATNQIDALSKLTSGTTASSGLGSFADGAIATVGSAISSMTSALDAVQAKAAEIGNAVGPVIATVQNSIRTARDLQSQVSNLKEASKNLNSLENVQSAIYGVMSAASAASNAGAVASGAATLLSSTMTTTDPEAITAVRSCTSSCSRSAVESTRVHAETSNFNQTLGA</sequence>
<evidence type="ECO:0000256" key="1">
    <source>
        <dbReference type="SAM" id="Coils"/>
    </source>
</evidence>
<dbReference type="Pfam" id="PF06995">
    <property type="entry name" value="Phage_P2_GpU"/>
    <property type="match status" value="1"/>
</dbReference>
<gene>
    <name evidence="2" type="ORF">AERO8C_160235</name>
</gene>
<proteinExistence type="predicted"/>
<keyword evidence="1" id="KW-0175">Coiled coil</keyword>
<reference evidence="2 3" key="1">
    <citation type="submission" date="2019-10" db="EMBL/GenBank/DDBJ databases">
        <authorList>
            <person name="Karimi E."/>
        </authorList>
    </citation>
    <scope>NUCLEOTIDE SEQUENCE [LARGE SCALE GENOMIC DNA]</scope>
    <source>
        <strain evidence="2">Aeromonas sp. 8C</strain>
    </source>
</reference>
<organism evidence="2 3">
    <name type="scientific">Aeromonas veronii</name>
    <dbReference type="NCBI Taxonomy" id="654"/>
    <lineage>
        <taxon>Bacteria</taxon>
        <taxon>Pseudomonadati</taxon>
        <taxon>Pseudomonadota</taxon>
        <taxon>Gammaproteobacteria</taxon>
        <taxon>Aeromonadales</taxon>
        <taxon>Aeromonadaceae</taxon>
        <taxon>Aeromonas</taxon>
    </lineage>
</organism>